<accession>A0A9W8JBR6</accession>
<sequence>MSSPSSSPLQDVISQSECNGSFDSLPSAVNGDPTLSHRGATRIDASGGMRGGTDGVYNVAGNPGRDAIVGRGNEESTVAPISTTQVGDNATAESSNTESETTVSRDSMSGVSLVPVQQKQLVSIPQATAQVPLRPISYYNRRVYVPQVRATNTPATPRALNPSFAVFGSNLGESLAEALANDHSVPSTFVKERYPSLFIPATAFQLPDGDETDYKCYSVEDFERLAKEDPRRFLRITVPYLAIADGLGNVNSYMLFKAWAADFEVHNPRYQAAAPEHNAFKRRDRGWNWVKQSPEKVNEWGRVCSLVNHEFRKRYPLRQLFKKDMQALILDTLTRPKQDEDLEMKAVRLYWINIHNYVIPRDLKRSHPKPNRNPKNGSKRRSAKSV</sequence>
<dbReference type="AlphaFoldDB" id="A0A9W8JBR6"/>
<evidence type="ECO:0000313" key="2">
    <source>
        <dbReference type="EMBL" id="KAJ2928000.1"/>
    </source>
</evidence>
<evidence type="ECO:0000256" key="1">
    <source>
        <dbReference type="SAM" id="MobiDB-lite"/>
    </source>
</evidence>
<organism evidence="2 3">
    <name type="scientific">Candolleomyces eurysporus</name>
    <dbReference type="NCBI Taxonomy" id="2828524"/>
    <lineage>
        <taxon>Eukaryota</taxon>
        <taxon>Fungi</taxon>
        <taxon>Dikarya</taxon>
        <taxon>Basidiomycota</taxon>
        <taxon>Agaricomycotina</taxon>
        <taxon>Agaricomycetes</taxon>
        <taxon>Agaricomycetidae</taxon>
        <taxon>Agaricales</taxon>
        <taxon>Agaricineae</taxon>
        <taxon>Psathyrellaceae</taxon>
        <taxon>Candolleomyces</taxon>
    </lineage>
</organism>
<dbReference type="Proteomes" id="UP001140091">
    <property type="component" value="Unassembled WGS sequence"/>
</dbReference>
<keyword evidence="3" id="KW-1185">Reference proteome</keyword>
<feature type="non-terminal residue" evidence="2">
    <location>
        <position position="386"/>
    </location>
</feature>
<feature type="compositionally biased region" description="Low complexity" evidence="1">
    <location>
        <begin position="89"/>
        <end position="102"/>
    </location>
</feature>
<feature type="compositionally biased region" description="Polar residues" evidence="1">
    <location>
        <begin position="75"/>
        <end position="88"/>
    </location>
</feature>
<proteinExistence type="predicted"/>
<evidence type="ECO:0000313" key="3">
    <source>
        <dbReference type="Proteomes" id="UP001140091"/>
    </source>
</evidence>
<gene>
    <name evidence="2" type="ORF">H1R20_g9092</name>
</gene>
<feature type="compositionally biased region" description="Basic residues" evidence="1">
    <location>
        <begin position="364"/>
        <end position="386"/>
    </location>
</feature>
<protein>
    <submittedName>
        <fullName evidence="2">Uncharacterized protein</fullName>
    </submittedName>
</protein>
<dbReference type="EMBL" id="JANBPK010000946">
    <property type="protein sequence ID" value="KAJ2928000.1"/>
    <property type="molecule type" value="Genomic_DNA"/>
</dbReference>
<feature type="region of interest" description="Disordered" evidence="1">
    <location>
        <begin position="1"/>
        <end position="109"/>
    </location>
</feature>
<feature type="region of interest" description="Disordered" evidence="1">
    <location>
        <begin position="363"/>
        <end position="386"/>
    </location>
</feature>
<comment type="caution">
    <text evidence="2">The sequence shown here is derived from an EMBL/GenBank/DDBJ whole genome shotgun (WGS) entry which is preliminary data.</text>
</comment>
<name>A0A9W8JBR6_9AGAR</name>
<feature type="compositionally biased region" description="Polar residues" evidence="1">
    <location>
        <begin position="1"/>
        <end position="24"/>
    </location>
</feature>
<reference evidence="2" key="1">
    <citation type="submission" date="2022-06" db="EMBL/GenBank/DDBJ databases">
        <title>Genome Sequence of Candolleomyces eurysporus.</title>
        <authorList>
            <person name="Buettner E."/>
        </authorList>
    </citation>
    <scope>NUCLEOTIDE SEQUENCE</scope>
    <source>
        <strain evidence="2">VTCC 930004</strain>
    </source>
</reference>